<name>A0A1Y2F795_9BASI</name>
<evidence type="ECO:0000256" key="1">
    <source>
        <dbReference type="ARBA" id="ARBA00001971"/>
    </source>
</evidence>
<evidence type="ECO:0000313" key="12">
    <source>
        <dbReference type="Proteomes" id="UP000193467"/>
    </source>
</evidence>
<evidence type="ECO:0000256" key="9">
    <source>
        <dbReference type="PIRSR" id="PIRSR602401-1"/>
    </source>
</evidence>
<dbReference type="SUPFAM" id="SSF48264">
    <property type="entry name" value="Cytochrome P450"/>
    <property type="match status" value="1"/>
</dbReference>
<comment type="similarity">
    <text evidence="3">Belongs to the cytochrome P450 family.</text>
</comment>
<evidence type="ECO:0000256" key="6">
    <source>
        <dbReference type="ARBA" id="ARBA00023002"/>
    </source>
</evidence>
<evidence type="ECO:0000256" key="7">
    <source>
        <dbReference type="ARBA" id="ARBA00023004"/>
    </source>
</evidence>
<dbReference type="InParanoid" id="A0A1Y2F795"/>
<keyword evidence="10" id="KW-1133">Transmembrane helix</keyword>
<dbReference type="AlphaFoldDB" id="A0A1Y2F795"/>
<keyword evidence="8" id="KW-0503">Monooxygenase</keyword>
<sequence>MLVDYTLELEDLFAPRGILYSIVGLGIFAIVADYVRMLVLRSRLPPGPFPWPIVGNTFQLPDVKPWITFDIWARELQTPIVTVWIGRNPTLWLNESWAAADLLEKRANVYSSRPRQVRRPMVVFGELGTGDNNLVTMKYGDRWRLHRKLTHHGVGVQAVKGYSNLQELESRRVVADVLNDPAEYVMHFERYAASVVSIIGFGRRINSFKDPIITEVIAAMHLAAALNVPGKSFPMLLETFPFLSYFPRRLAPWMRGMSRRRSSRGFFFFLAKEAAETSPNPCFAQHLFEAGPNHQLNDEEISGLAGNLFGAGSDTTSSSLISFVLAICAFPSVSAQAWEELRRVVGEDRSPTLDDQDSLPYIRAVVAETLRWRPVAVIGGQPHAPIEDDVYNGYHIPKGTWVQANLWGIHRNSTDFPSPDKFKPERYLAENRLPYPHRQGYSSFGFGRRVCSGQALAEQGLFITIARLLWAFDIKKALDEDGKEIDVDINSYTNGLNMRPTEFPCRFIPRSAKVQETILREGAEALDELQVYEGETKYRASDFWGKK</sequence>
<comment type="cofactor">
    <cofactor evidence="1 9">
        <name>heme</name>
        <dbReference type="ChEBI" id="CHEBI:30413"/>
    </cofactor>
</comment>
<dbReference type="GO" id="GO:0004497">
    <property type="term" value="F:monooxygenase activity"/>
    <property type="evidence" value="ECO:0007669"/>
    <property type="project" value="UniProtKB-KW"/>
</dbReference>
<evidence type="ECO:0000256" key="3">
    <source>
        <dbReference type="ARBA" id="ARBA00010617"/>
    </source>
</evidence>
<keyword evidence="6" id="KW-0560">Oxidoreductase</keyword>
<dbReference type="STRING" id="106004.A0A1Y2F795"/>
<organism evidence="11 12">
    <name type="scientific">Leucosporidium creatinivorum</name>
    <dbReference type="NCBI Taxonomy" id="106004"/>
    <lineage>
        <taxon>Eukaryota</taxon>
        <taxon>Fungi</taxon>
        <taxon>Dikarya</taxon>
        <taxon>Basidiomycota</taxon>
        <taxon>Pucciniomycotina</taxon>
        <taxon>Microbotryomycetes</taxon>
        <taxon>Leucosporidiales</taxon>
        <taxon>Leucosporidium</taxon>
    </lineage>
</organism>
<dbReference type="Pfam" id="PF00067">
    <property type="entry name" value="p450"/>
    <property type="match status" value="1"/>
</dbReference>
<dbReference type="InterPro" id="IPR002401">
    <property type="entry name" value="Cyt_P450_E_grp-I"/>
</dbReference>
<evidence type="ECO:0000313" key="11">
    <source>
        <dbReference type="EMBL" id="ORY79768.1"/>
    </source>
</evidence>
<proteinExistence type="inferred from homology"/>
<dbReference type="GO" id="GO:0005506">
    <property type="term" value="F:iron ion binding"/>
    <property type="evidence" value="ECO:0007669"/>
    <property type="project" value="InterPro"/>
</dbReference>
<comment type="pathway">
    <text evidence="2">Secondary metabolite biosynthesis.</text>
</comment>
<feature type="transmembrane region" description="Helical" evidence="10">
    <location>
        <begin position="17"/>
        <end position="35"/>
    </location>
</feature>
<accession>A0A1Y2F795</accession>
<gene>
    <name evidence="11" type="ORF">BCR35DRAFT_291489</name>
</gene>
<evidence type="ECO:0000256" key="4">
    <source>
        <dbReference type="ARBA" id="ARBA00022617"/>
    </source>
</evidence>
<evidence type="ECO:0000256" key="5">
    <source>
        <dbReference type="ARBA" id="ARBA00022723"/>
    </source>
</evidence>
<keyword evidence="7 9" id="KW-0408">Iron</keyword>
<keyword evidence="12" id="KW-1185">Reference proteome</keyword>
<protein>
    <submittedName>
        <fullName evidence="11">Putative cytochrome P450</fullName>
    </submittedName>
</protein>
<dbReference type="GO" id="GO:0020037">
    <property type="term" value="F:heme binding"/>
    <property type="evidence" value="ECO:0007669"/>
    <property type="project" value="InterPro"/>
</dbReference>
<comment type="caution">
    <text evidence="11">The sequence shown here is derived from an EMBL/GenBank/DDBJ whole genome shotgun (WGS) entry which is preliminary data.</text>
</comment>
<evidence type="ECO:0000256" key="10">
    <source>
        <dbReference type="SAM" id="Phobius"/>
    </source>
</evidence>
<reference evidence="11 12" key="1">
    <citation type="submission" date="2016-07" db="EMBL/GenBank/DDBJ databases">
        <title>Pervasive Adenine N6-methylation of Active Genes in Fungi.</title>
        <authorList>
            <consortium name="DOE Joint Genome Institute"/>
            <person name="Mondo S.J."/>
            <person name="Dannebaum R.O."/>
            <person name="Kuo R.C."/>
            <person name="Labutti K."/>
            <person name="Haridas S."/>
            <person name="Kuo A."/>
            <person name="Salamov A."/>
            <person name="Ahrendt S.R."/>
            <person name="Lipzen A."/>
            <person name="Sullivan W."/>
            <person name="Andreopoulos W.B."/>
            <person name="Clum A."/>
            <person name="Lindquist E."/>
            <person name="Daum C."/>
            <person name="Ramamoorthy G.K."/>
            <person name="Gryganskyi A."/>
            <person name="Culley D."/>
            <person name="Magnuson J.K."/>
            <person name="James T.Y."/>
            <person name="O'Malley M.A."/>
            <person name="Stajich J.E."/>
            <person name="Spatafora J.W."/>
            <person name="Visel A."/>
            <person name="Grigoriev I.V."/>
        </authorList>
    </citation>
    <scope>NUCLEOTIDE SEQUENCE [LARGE SCALE GENOMIC DNA]</scope>
    <source>
        <strain evidence="11 12">62-1032</strain>
    </source>
</reference>
<dbReference type="Proteomes" id="UP000193467">
    <property type="component" value="Unassembled WGS sequence"/>
</dbReference>
<keyword evidence="10" id="KW-0472">Membrane</keyword>
<feature type="binding site" description="axial binding residue" evidence="9">
    <location>
        <position position="451"/>
    </location>
    <ligand>
        <name>heme</name>
        <dbReference type="ChEBI" id="CHEBI:30413"/>
    </ligand>
    <ligandPart>
        <name>Fe</name>
        <dbReference type="ChEBI" id="CHEBI:18248"/>
    </ligandPart>
</feature>
<evidence type="ECO:0000256" key="8">
    <source>
        <dbReference type="ARBA" id="ARBA00023033"/>
    </source>
</evidence>
<dbReference type="InterPro" id="IPR036396">
    <property type="entry name" value="Cyt_P450_sf"/>
</dbReference>
<keyword evidence="10" id="KW-0812">Transmembrane</keyword>
<dbReference type="PRINTS" id="PR00463">
    <property type="entry name" value="EP450I"/>
</dbReference>
<dbReference type="PANTHER" id="PTHR46300">
    <property type="entry name" value="P450, PUTATIVE (EUROFUNG)-RELATED-RELATED"/>
    <property type="match status" value="1"/>
</dbReference>
<dbReference type="OrthoDB" id="1055148at2759"/>
<dbReference type="CDD" id="cd11065">
    <property type="entry name" value="CYP64-like"/>
    <property type="match status" value="1"/>
</dbReference>
<dbReference type="PANTHER" id="PTHR46300:SF4">
    <property type="entry name" value="CYTOCHROME P450 98A3"/>
    <property type="match status" value="1"/>
</dbReference>
<dbReference type="EMBL" id="MCGR01000026">
    <property type="protein sequence ID" value="ORY79768.1"/>
    <property type="molecule type" value="Genomic_DNA"/>
</dbReference>
<dbReference type="InterPro" id="IPR050364">
    <property type="entry name" value="Cytochrome_P450_fung"/>
</dbReference>
<dbReference type="Gene3D" id="1.10.630.10">
    <property type="entry name" value="Cytochrome P450"/>
    <property type="match status" value="1"/>
</dbReference>
<keyword evidence="4 9" id="KW-0349">Heme</keyword>
<dbReference type="GO" id="GO:0016705">
    <property type="term" value="F:oxidoreductase activity, acting on paired donors, with incorporation or reduction of molecular oxygen"/>
    <property type="evidence" value="ECO:0007669"/>
    <property type="project" value="InterPro"/>
</dbReference>
<keyword evidence="5 9" id="KW-0479">Metal-binding</keyword>
<dbReference type="InterPro" id="IPR001128">
    <property type="entry name" value="Cyt_P450"/>
</dbReference>
<evidence type="ECO:0000256" key="2">
    <source>
        <dbReference type="ARBA" id="ARBA00005179"/>
    </source>
</evidence>
<dbReference type="PRINTS" id="PR00385">
    <property type="entry name" value="P450"/>
</dbReference>